<dbReference type="InterPro" id="IPR022227">
    <property type="entry name" value="DUF3754"/>
</dbReference>
<name>A0AAE9YCP7_9ACTN</name>
<feature type="transmembrane region" description="Helical" evidence="1">
    <location>
        <begin position="217"/>
        <end position="250"/>
    </location>
</feature>
<keyword evidence="3" id="KW-1185">Reference proteome</keyword>
<keyword evidence="1" id="KW-0472">Membrane</keyword>
<dbReference type="EMBL" id="CP116942">
    <property type="protein sequence ID" value="WCO65381.1"/>
    <property type="molecule type" value="Genomic_DNA"/>
</dbReference>
<evidence type="ECO:0000313" key="2">
    <source>
        <dbReference type="EMBL" id="WCO65381.1"/>
    </source>
</evidence>
<reference evidence="2" key="1">
    <citation type="submission" date="2023-01" db="EMBL/GenBank/DDBJ databases">
        <title>The diversity of Class Acidimicrobiia in South China Sea sediment environments and the proposal of Iamia marina sp. nov., a novel species of the genus Iamia.</title>
        <authorList>
            <person name="He Y."/>
            <person name="Tian X."/>
        </authorList>
    </citation>
    <scope>NUCLEOTIDE SEQUENCE</scope>
    <source>
        <strain evidence="2">DSM 19957</strain>
    </source>
</reference>
<dbReference type="PANTHER" id="PTHR33645">
    <property type="entry name" value="AMINOPEPTIDASE (DUF3754)"/>
    <property type="match status" value="1"/>
</dbReference>
<proteinExistence type="predicted"/>
<evidence type="ECO:0000313" key="3">
    <source>
        <dbReference type="Proteomes" id="UP001216390"/>
    </source>
</evidence>
<dbReference type="KEGG" id="ima:PO878_12830"/>
<keyword evidence="1" id="KW-1133">Transmembrane helix</keyword>
<keyword evidence="1" id="KW-0812">Transmembrane</keyword>
<dbReference type="Pfam" id="PF12576">
    <property type="entry name" value="DUF3754"/>
    <property type="match status" value="1"/>
</dbReference>
<dbReference type="Proteomes" id="UP001216390">
    <property type="component" value="Chromosome"/>
</dbReference>
<gene>
    <name evidence="2" type="ORF">PO878_12830</name>
</gene>
<sequence>MSPAERWIPFRRTDLVDLLAAESPDPEGFRAFARIVAAMVHHEHQEHLERIADAFAPFDRDTDHRVVRTWTAEEEAECQRTLVAEVEEMAVAANYERVTAARIDHALESESLLRVRLEADLDDFEEIVFFRRGLTDRTEEVRTWFGLRSKEVDFTSCDRVLVYLKYKDAAYFEEQGRTDLGFAPGSTIIKLFQDVPRADLEMLLPNTEVRMRPMDKLAIGVPALISGIVVLVTKLASSLGLLALLVLFWLGLRDDEVDIGQTQLAAIAIGFGSLVGYAWRQWTKFKNRRIQFMKMLSESLYFRNLDNDMGVFHHLLDAAAEEEIKEVLLALRFLRQESATPAELDARIEAWFRDHLACTLDFDVDDAVEKLRELDLVEEEPDGRLVARSLLEARRRVDARWDGLFTAEEATTAHRP</sequence>
<dbReference type="PANTHER" id="PTHR33645:SF11">
    <property type="entry name" value="AMINOPEPTIDASE (DUF3754)"/>
    <property type="match status" value="1"/>
</dbReference>
<feature type="transmembrane region" description="Helical" evidence="1">
    <location>
        <begin position="262"/>
        <end position="279"/>
    </location>
</feature>
<accession>A0AAE9YCP7</accession>
<dbReference type="RefSeq" id="WP_272734906.1">
    <property type="nucleotide sequence ID" value="NZ_CP116942.1"/>
</dbReference>
<evidence type="ECO:0000256" key="1">
    <source>
        <dbReference type="SAM" id="Phobius"/>
    </source>
</evidence>
<organism evidence="2 3">
    <name type="scientific">Iamia majanohamensis</name>
    <dbReference type="NCBI Taxonomy" id="467976"/>
    <lineage>
        <taxon>Bacteria</taxon>
        <taxon>Bacillati</taxon>
        <taxon>Actinomycetota</taxon>
        <taxon>Acidimicrobiia</taxon>
        <taxon>Acidimicrobiales</taxon>
        <taxon>Iamiaceae</taxon>
        <taxon>Iamia</taxon>
    </lineage>
</organism>
<protein>
    <submittedName>
        <fullName evidence="2">TMEM143 family protein</fullName>
    </submittedName>
</protein>
<dbReference type="AlphaFoldDB" id="A0AAE9YCP7"/>